<dbReference type="STRING" id="42251.A0A2T6ZZB3"/>
<evidence type="ECO:0000313" key="1">
    <source>
        <dbReference type="EMBL" id="PUU80839.1"/>
    </source>
</evidence>
<gene>
    <name evidence="1" type="ORF">B9Z19DRAFT_973419</name>
</gene>
<dbReference type="InterPro" id="IPR036465">
    <property type="entry name" value="vWFA_dom_sf"/>
</dbReference>
<organism evidence="1 2">
    <name type="scientific">Tuber borchii</name>
    <name type="common">White truffle</name>
    <dbReference type="NCBI Taxonomy" id="42251"/>
    <lineage>
        <taxon>Eukaryota</taxon>
        <taxon>Fungi</taxon>
        <taxon>Dikarya</taxon>
        <taxon>Ascomycota</taxon>
        <taxon>Pezizomycotina</taxon>
        <taxon>Pezizomycetes</taxon>
        <taxon>Pezizales</taxon>
        <taxon>Tuberaceae</taxon>
        <taxon>Tuber</taxon>
    </lineage>
</organism>
<reference evidence="1 2" key="1">
    <citation type="submission" date="2017-04" db="EMBL/GenBank/DDBJ databases">
        <title>Draft genome sequence of Tuber borchii Vittad., a whitish edible truffle.</title>
        <authorList>
            <consortium name="DOE Joint Genome Institute"/>
            <person name="Murat C."/>
            <person name="Kuo A."/>
            <person name="Barry K.W."/>
            <person name="Clum A."/>
            <person name="Dockter R.B."/>
            <person name="Fauchery L."/>
            <person name="Iotti M."/>
            <person name="Kohler A."/>
            <person name="Labutti K."/>
            <person name="Lindquist E.A."/>
            <person name="Lipzen A."/>
            <person name="Ohm R.A."/>
            <person name="Wang M."/>
            <person name="Grigoriev I.V."/>
            <person name="Zambonelli A."/>
            <person name="Martin F.M."/>
        </authorList>
    </citation>
    <scope>NUCLEOTIDE SEQUENCE [LARGE SCALE GENOMIC DNA]</scope>
    <source>
        <strain evidence="1 2">Tbo3840</strain>
    </source>
</reference>
<dbReference type="PANTHER" id="PTHR34706">
    <property type="entry name" value="SLR1338 PROTEIN"/>
    <property type="match status" value="1"/>
</dbReference>
<dbReference type="PANTHER" id="PTHR34706:SF2">
    <property type="entry name" value="RFEF"/>
    <property type="match status" value="1"/>
</dbReference>
<dbReference type="Proteomes" id="UP000244722">
    <property type="component" value="Unassembled WGS sequence"/>
</dbReference>
<evidence type="ECO:0008006" key="3">
    <source>
        <dbReference type="Google" id="ProtNLM"/>
    </source>
</evidence>
<sequence>MISEGLKNLVGRRNFLQNVYGNTEEQLGKNLKDSIQKGEEMVRTLVEMKCDVKVAIELTLLTLYDVAILIDDSGSMILEENGQRKDTLIWLIKEISDIYSMANGPDAHTMHFLNTTEVKKGADEKWEDYLGRHEFGGATRIGTELKKQILDEFVIGNSNQSKPLLVIILADGTVEGEKKGYLRKVIQDCVNEREGAGKGRDAVSFQFSLIGNDPGAAKLLEDLDQDQELSEYIDVLPVESDLECLLADKWFVIPKVLLGAILPDVRPPTSTL</sequence>
<accession>A0A2T6ZZB3</accession>
<comment type="caution">
    <text evidence="1">The sequence shown here is derived from an EMBL/GenBank/DDBJ whole genome shotgun (WGS) entry which is preliminary data.</text>
</comment>
<keyword evidence="2" id="KW-1185">Reference proteome</keyword>
<dbReference type="AlphaFoldDB" id="A0A2T6ZZB3"/>
<dbReference type="OrthoDB" id="2142040at2759"/>
<dbReference type="SUPFAM" id="SSF53300">
    <property type="entry name" value="vWA-like"/>
    <property type="match status" value="1"/>
</dbReference>
<name>A0A2T6ZZB3_TUBBO</name>
<protein>
    <recommendedName>
        <fullName evidence="3">VWFA domain-containing protein</fullName>
    </recommendedName>
</protein>
<evidence type="ECO:0000313" key="2">
    <source>
        <dbReference type="Proteomes" id="UP000244722"/>
    </source>
</evidence>
<dbReference type="EMBL" id="NESQ01000055">
    <property type="protein sequence ID" value="PUU80839.1"/>
    <property type="molecule type" value="Genomic_DNA"/>
</dbReference>
<proteinExistence type="predicted"/>